<dbReference type="AlphaFoldDB" id="A0AAV3XGA8"/>
<sequence length="97" mass="11041">MPPQLPTQLINFIMRSDVEQNNDFSFSLRILFNGKDYTTILAARAGLKTFEVAAQFVRTQVWGKYVCFHLLKSVFNTLLDVNVSLYKLAECSFELGG</sequence>
<comment type="caution">
    <text evidence="1">The sequence shown here is derived from an EMBL/GenBank/DDBJ whole genome shotgun (WGS) entry which is preliminary data.</text>
</comment>
<reference evidence="1" key="1">
    <citation type="submission" date="2019-10" db="EMBL/GenBank/DDBJ databases">
        <title>Draft genome sequece of Microseira wollei NIES-4236.</title>
        <authorList>
            <person name="Yamaguchi H."/>
            <person name="Suzuki S."/>
            <person name="Kawachi M."/>
        </authorList>
    </citation>
    <scope>NUCLEOTIDE SEQUENCE</scope>
    <source>
        <strain evidence="1">NIES-4236</strain>
    </source>
</reference>
<accession>A0AAV3XGA8</accession>
<name>A0AAV3XGA8_9CYAN</name>
<organism evidence="1 2">
    <name type="scientific">Microseira wollei NIES-4236</name>
    <dbReference type="NCBI Taxonomy" id="2530354"/>
    <lineage>
        <taxon>Bacteria</taxon>
        <taxon>Bacillati</taxon>
        <taxon>Cyanobacteriota</taxon>
        <taxon>Cyanophyceae</taxon>
        <taxon>Oscillatoriophycideae</taxon>
        <taxon>Aerosakkonematales</taxon>
        <taxon>Aerosakkonemataceae</taxon>
        <taxon>Microseira</taxon>
    </lineage>
</organism>
<dbReference type="Proteomes" id="UP001050975">
    <property type="component" value="Unassembled WGS sequence"/>
</dbReference>
<proteinExistence type="predicted"/>
<evidence type="ECO:0000313" key="1">
    <source>
        <dbReference type="EMBL" id="GET39427.1"/>
    </source>
</evidence>
<keyword evidence="2" id="KW-1185">Reference proteome</keyword>
<evidence type="ECO:0000313" key="2">
    <source>
        <dbReference type="Proteomes" id="UP001050975"/>
    </source>
</evidence>
<dbReference type="RefSeq" id="WP_226584785.1">
    <property type="nucleotide sequence ID" value="NZ_BLAY01000066.1"/>
</dbReference>
<gene>
    <name evidence="1" type="ORF">MiSe_41960</name>
</gene>
<dbReference type="EMBL" id="BLAY01000066">
    <property type="protein sequence ID" value="GET39427.1"/>
    <property type="molecule type" value="Genomic_DNA"/>
</dbReference>
<protein>
    <recommendedName>
        <fullName evidence="3">Transposase</fullName>
    </recommendedName>
</protein>
<evidence type="ECO:0008006" key="3">
    <source>
        <dbReference type="Google" id="ProtNLM"/>
    </source>
</evidence>